<name>A0ACC0W388_9STRA</name>
<dbReference type="Proteomes" id="UP001163321">
    <property type="component" value="Chromosome 4"/>
</dbReference>
<reference evidence="1 2" key="1">
    <citation type="journal article" date="2022" name="bioRxiv">
        <title>The genome of the oomycete Peronosclerospora sorghi, a cosmopolitan pathogen of maize and sorghum, is inflated with dispersed pseudogenes.</title>
        <authorList>
            <person name="Fletcher K."/>
            <person name="Martin F."/>
            <person name="Isakeit T."/>
            <person name="Cavanaugh K."/>
            <person name="Magill C."/>
            <person name="Michelmore R."/>
        </authorList>
    </citation>
    <scope>NUCLEOTIDE SEQUENCE [LARGE SCALE GENOMIC DNA]</scope>
    <source>
        <strain evidence="1">P6</strain>
    </source>
</reference>
<protein>
    <submittedName>
        <fullName evidence="1">Uncharacterized protein</fullName>
    </submittedName>
</protein>
<accession>A0ACC0W388</accession>
<comment type="caution">
    <text evidence="1">The sequence shown here is derived from an EMBL/GenBank/DDBJ whole genome shotgun (WGS) entry which is preliminary data.</text>
</comment>
<keyword evidence="2" id="KW-1185">Reference proteome</keyword>
<dbReference type="EMBL" id="CM047583">
    <property type="protein sequence ID" value="KAI9913110.1"/>
    <property type="molecule type" value="Genomic_DNA"/>
</dbReference>
<organism evidence="1 2">
    <name type="scientific">Peronosclerospora sorghi</name>
    <dbReference type="NCBI Taxonomy" id="230839"/>
    <lineage>
        <taxon>Eukaryota</taxon>
        <taxon>Sar</taxon>
        <taxon>Stramenopiles</taxon>
        <taxon>Oomycota</taxon>
        <taxon>Peronosporomycetes</taxon>
        <taxon>Peronosporales</taxon>
        <taxon>Peronosporaceae</taxon>
        <taxon>Peronosclerospora</taxon>
    </lineage>
</organism>
<proteinExistence type="predicted"/>
<sequence>MPVPKKGRAALIGSSPAVAAAPAQDTEYVAQIEEKVEKNENEVVKREEAEEEEDTFEGEEEVGDEDPREHLNVVIIGHVDAGKSTLSGNLLYLMDMVDKQIIEVN</sequence>
<gene>
    <name evidence="1" type="ORF">PsorP6_004912</name>
</gene>
<evidence type="ECO:0000313" key="1">
    <source>
        <dbReference type="EMBL" id="KAI9913110.1"/>
    </source>
</evidence>
<evidence type="ECO:0000313" key="2">
    <source>
        <dbReference type="Proteomes" id="UP001163321"/>
    </source>
</evidence>